<reference evidence="2" key="1">
    <citation type="journal article" date="2020" name="Insects">
        <title>The Complete Mitochondrial Genome of Four Hylicinae (Hemiptera: Cicadellidae): Structural Features and Phylogenetic Implications.</title>
        <authorList>
            <person name="Tang J."/>
            <person name="Huang W."/>
            <person name="Zhang Y."/>
        </authorList>
    </citation>
    <scope>NUCLEOTIDE SEQUENCE</scope>
</reference>
<feature type="transmembrane region" description="Helical" evidence="1">
    <location>
        <begin position="79"/>
        <end position="99"/>
    </location>
</feature>
<keyword evidence="2" id="KW-0496">Mitochondrion</keyword>
<organism evidence="2">
    <name type="scientific">Balala fujiana</name>
    <dbReference type="NCBI Taxonomy" id="2800226"/>
    <lineage>
        <taxon>Eukaryota</taxon>
        <taxon>Metazoa</taxon>
        <taxon>Ecdysozoa</taxon>
        <taxon>Arthropoda</taxon>
        <taxon>Hexapoda</taxon>
        <taxon>Insecta</taxon>
        <taxon>Pterygota</taxon>
        <taxon>Neoptera</taxon>
        <taxon>Paraneoptera</taxon>
        <taxon>Hemiptera</taxon>
        <taxon>Auchenorrhyncha</taxon>
        <taxon>Membracoidea</taxon>
        <taxon>Cicadellidae</taxon>
        <taxon>Hylicinae</taxon>
        <taxon>Balala</taxon>
    </lineage>
</organism>
<dbReference type="GeneID" id="67134067"/>
<proteinExistence type="predicted"/>
<evidence type="ECO:0000313" key="2">
    <source>
        <dbReference type="EMBL" id="QQK57699.1"/>
    </source>
</evidence>
<feature type="transmembrane region" description="Helical" evidence="1">
    <location>
        <begin position="46"/>
        <end position="67"/>
    </location>
</feature>
<sequence length="161" mass="18789">MKMMIMKFMFMNSTLMILVKTPMAMGAILLFQTTLTSILMNKTMKSSWIMMITFLMMIGGLMVLFSYMTSITSNKKFKMNLKITMVMLMSLLMTEELIFDIQPKEDLIMNKMENNEIMSMINLYNSKSMLLTILMVMFLLLTMISITKMVKHHKGPLRKKT</sequence>
<geneLocation type="mitochondrion" evidence="2"/>
<dbReference type="AlphaFoldDB" id="A0A7T6YDC2"/>
<dbReference type="EMBL" id="MW218661">
    <property type="protein sequence ID" value="QQK57699.1"/>
    <property type="molecule type" value="Genomic_DNA"/>
</dbReference>
<keyword evidence="1" id="KW-1133">Transmembrane helix</keyword>
<evidence type="ECO:0000256" key="1">
    <source>
        <dbReference type="SAM" id="Phobius"/>
    </source>
</evidence>
<gene>
    <name evidence="2" type="primary">ND6</name>
</gene>
<dbReference type="RefSeq" id="YP_010140049.1">
    <property type="nucleotide sequence ID" value="NC_056921.1"/>
</dbReference>
<keyword evidence="1" id="KW-0472">Membrane</keyword>
<keyword evidence="1" id="KW-0812">Transmembrane</keyword>
<dbReference type="CTD" id="4541"/>
<name>A0A7T6YDC2_9HEMI</name>
<feature type="transmembrane region" description="Helical" evidence="1">
    <location>
        <begin position="128"/>
        <end position="150"/>
    </location>
</feature>
<accession>A0A7T6YDC2</accession>
<protein>
    <submittedName>
        <fullName evidence="2">NADH dehydrogenase subunit 6</fullName>
    </submittedName>
</protein>